<feature type="compositionally biased region" description="Basic and acidic residues" evidence="1">
    <location>
        <begin position="153"/>
        <end position="164"/>
    </location>
</feature>
<feature type="region of interest" description="Disordered" evidence="1">
    <location>
        <begin position="980"/>
        <end position="1033"/>
    </location>
</feature>
<feature type="region of interest" description="Disordered" evidence="1">
    <location>
        <begin position="379"/>
        <end position="428"/>
    </location>
</feature>
<gene>
    <name evidence="2" type="ORF">QBC35DRAFT_255843</name>
</gene>
<organism evidence="2 3">
    <name type="scientific">Podospora australis</name>
    <dbReference type="NCBI Taxonomy" id="1536484"/>
    <lineage>
        <taxon>Eukaryota</taxon>
        <taxon>Fungi</taxon>
        <taxon>Dikarya</taxon>
        <taxon>Ascomycota</taxon>
        <taxon>Pezizomycotina</taxon>
        <taxon>Sordariomycetes</taxon>
        <taxon>Sordariomycetidae</taxon>
        <taxon>Sordariales</taxon>
        <taxon>Podosporaceae</taxon>
        <taxon>Podospora</taxon>
    </lineage>
</organism>
<proteinExistence type="predicted"/>
<feature type="compositionally biased region" description="Low complexity" evidence="1">
    <location>
        <begin position="1"/>
        <end position="16"/>
    </location>
</feature>
<reference evidence="2" key="2">
    <citation type="submission" date="2023-05" db="EMBL/GenBank/DDBJ databases">
        <authorList>
            <consortium name="Lawrence Berkeley National Laboratory"/>
            <person name="Steindorff A."/>
            <person name="Hensen N."/>
            <person name="Bonometti L."/>
            <person name="Westerberg I."/>
            <person name="Brannstrom I.O."/>
            <person name="Guillou S."/>
            <person name="Cros-Aarteil S."/>
            <person name="Calhoun S."/>
            <person name="Haridas S."/>
            <person name="Kuo A."/>
            <person name="Mondo S."/>
            <person name="Pangilinan J."/>
            <person name="Riley R."/>
            <person name="Labutti K."/>
            <person name="Andreopoulos B."/>
            <person name="Lipzen A."/>
            <person name="Chen C."/>
            <person name="Yanf M."/>
            <person name="Daum C."/>
            <person name="Ng V."/>
            <person name="Clum A."/>
            <person name="Ohm R."/>
            <person name="Martin F."/>
            <person name="Silar P."/>
            <person name="Natvig D."/>
            <person name="Lalanne C."/>
            <person name="Gautier V."/>
            <person name="Ament-Velasquez S.L."/>
            <person name="Kruys A."/>
            <person name="Hutchinson M.I."/>
            <person name="Powell A.J."/>
            <person name="Barry K."/>
            <person name="Miller A.N."/>
            <person name="Grigoriev I.V."/>
            <person name="Debuchy R."/>
            <person name="Gladieux P."/>
            <person name="Thoren M.H."/>
            <person name="Johannesson H."/>
        </authorList>
    </citation>
    <scope>NUCLEOTIDE SEQUENCE</scope>
    <source>
        <strain evidence="2">PSN309</strain>
    </source>
</reference>
<feature type="compositionally biased region" description="Polar residues" evidence="1">
    <location>
        <begin position="398"/>
        <end position="418"/>
    </location>
</feature>
<feature type="compositionally biased region" description="Low complexity" evidence="1">
    <location>
        <begin position="811"/>
        <end position="824"/>
    </location>
</feature>
<evidence type="ECO:0000313" key="2">
    <source>
        <dbReference type="EMBL" id="KAK4186678.1"/>
    </source>
</evidence>
<evidence type="ECO:0000256" key="1">
    <source>
        <dbReference type="SAM" id="MobiDB-lite"/>
    </source>
</evidence>
<protein>
    <submittedName>
        <fullName evidence="2">Uncharacterized protein</fullName>
    </submittedName>
</protein>
<feature type="region of interest" description="Disordered" evidence="1">
    <location>
        <begin position="514"/>
        <end position="538"/>
    </location>
</feature>
<dbReference type="EMBL" id="MU864417">
    <property type="protein sequence ID" value="KAK4186678.1"/>
    <property type="molecule type" value="Genomic_DNA"/>
</dbReference>
<feature type="region of interest" description="Disordered" evidence="1">
    <location>
        <begin position="811"/>
        <end position="885"/>
    </location>
</feature>
<comment type="caution">
    <text evidence="2">The sequence shown here is derived from an EMBL/GenBank/DDBJ whole genome shotgun (WGS) entry which is preliminary data.</text>
</comment>
<accession>A0AAN6WQY4</accession>
<feature type="region of interest" description="Disordered" evidence="1">
    <location>
        <begin position="1114"/>
        <end position="1178"/>
    </location>
</feature>
<name>A0AAN6WQY4_9PEZI</name>
<feature type="compositionally biased region" description="Polar residues" evidence="1">
    <location>
        <begin position="626"/>
        <end position="643"/>
    </location>
</feature>
<feature type="region of interest" description="Disordered" evidence="1">
    <location>
        <begin position="140"/>
        <end position="173"/>
    </location>
</feature>
<feature type="region of interest" description="Disordered" evidence="1">
    <location>
        <begin position="595"/>
        <end position="671"/>
    </location>
</feature>
<feature type="compositionally biased region" description="Low complexity" evidence="1">
    <location>
        <begin position="834"/>
        <end position="859"/>
    </location>
</feature>
<feature type="compositionally biased region" description="Polar residues" evidence="1">
    <location>
        <begin position="514"/>
        <end position="524"/>
    </location>
</feature>
<feature type="compositionally biased region" description="Low complexity" evidence="1">
    <location>
        <begin position="610"/>
        <end position="619"/>
    </location>
</feature>
<feature type="compositionally biased region" description="Basic and acidic residues" evidence="1">
    <location>
        <begin position="525"/>
        <end position="538"/>
    </location>
</feature>
<dbReference type="AlphaFoldDB" id="A0AAN6WQY4"/>
<evidence type="ECO:0000313" key="3">
    <source>
        <dbReference type="Proteomes" id="UP001302126"/>
    </source>
</evidence>
<feature type="compositionally biased region" description="Polar residues" evidence="1">
    <location>
        <begin position="993"/>
        <end position="1023"/>
    </location>
</feature>
<dbReference type="Proteomes" id="UP001302126">
    <property type="component" value="Unassembled WGS sequence"/>
</dbReference>
<reference evidence="2" key="1">
    <citation type="journal article" date="2023" name="Mol. Phylogenet. Evol.">
        <title>Genome-scale phylogeny and comparative genomics of the fungal order Sordariales.</title>
        <authorList>
            <person name="Hensen N."/>
            <person name="Bonometti L."/>
            <person name="Westerberg I."/>
            <person name="Brannstrom I.O."/>
            <person name="Guillou S."/>
            <person name="Cros-Aarteil S."/>
            <person name="Calhoun S."/>
            <person name="Haridas S."/>
            <person name="Kuo A."/>
            <person name="Mondo S."/>
            <person name="Pangilinan J."/>
            <person name="Riley R."/>
            <person name="LaButti K."/>
            <person name="Andreopoulos B."/>
            <person name="Lipzen A."/>
            <person name="Chen C."/>
            <person name="Yan M."/>
            <person name="Daum C."/>
            <person name="Ng V."/>
            <person name="Clum A."/>
            <person name="Steindorff A."/>
            <person name="Ohm R.A."/>
            <person name="Martin F."/>
            <person name="Silar P."/>
            <person name="Natvig D.O."/>
            <person name="Lalanne C."/>
            <person name="Gautier V."/>
            <person name="Ament-Velasquez S.L."/>
            <person name="Kruys A."/>
            <person name="Hutchinson M.I."/>
            <person name="Powell A.J."/>
            <person name="Barry K."/>
            <person name="Miller A.N."/>
            <person name="Grigoriev I.V."/>
            <person name="Debuchy R."/>
            <person name="Gladieux P."/>
            <person name="Hiltunen Thoren M."/>
            <person name="Johannesson H."/>
        </authorList>
    </citation>
    <scope>NUCLEOTIDE SEQUENCE</scope>
    <source>
        <strain evidence="2">PSN309</strain>
    </source>
</reference>
<feature type="region of interest" description="Disordered" evidence="1">
    <location>
        <begin position="1"/>
        <end position="90"/>
    </location>
</feature>
<keyword evidence="3" id="KW-1185">Reference proteome</keyword>
<sequence length="1178" mass="128198">MCSQGSLLRRSSKSLSAPRAQYRANGDYPELRDPPVWRQEPPLILRAGTRPRPGIEEGTTGHTQPHSEQNDYRPSSRLGRDPLPDNIFSASEYHAPEYSFHAAKASTRPGVMETITEYSEDEEEAISQIAKTQAYDQIQAPVPAPKPSCSSIDTKRAATSRRQDPPSTESLSPMEMQVDDGLTMEAYVQTMDLMKHGQLSSASTGSLSMSVSPRIPMRTANKQGSMGSIASILSQGSGIGSSITNKSSITNSRAKIEAQIPPLSSHNKPLLPEIDTSSPFASFNTYACPTHPNTANASKDNKLASLWVRAPESPFEKVRHFLREDRSPKGAVGGSPLADENMVSNNVLEEGKLHTFIPAALDPSIPALDIDYDRSKARLDGGRFQGDDDEDVPEETSDPPSATSSLTVTSQADAANQSDQEDDTPPMDDLVANIRRWHIEESLISQIFKSSVGPVTGLVGTRCRIPKPSRLALARMRDPLAAFGYEVERYCHEYWAGYDMSPVIRGYRELRGSLDTSGKASTRANGDRDSGIEMDEQRSPCQCRELDKSCSHAGCSKDSSPRGQYYQRLRLPQELQLPLLDIESGVAVALERISIPGDADGCPTPERTESASSASSSRPQPMKICTQKQDSRISTYQTNNSSCPRLPTLDLSPEPVVSGNLESTRRSSSTMATATDAFTTATILPKTPPLPLTEDEETTLMGAVNFVTTQLTHLRDYLVDMDITTNFISNTSPWDSYAPLRQAAVRKLHDEQSPQLVDFADKTIEVLRENTAIIAALLDDHLPPELVAAADRAKTCAASTVMTCAIGIASPSSAATSEPGSSSAMADSGHVTESSSSHPSSSSSHPSSSPQLSSGSSSSTRIRKRKGSYARRLLGGSRKHSSGVSAKRIRAPIRLAYIRTGFWGAQKLQRFPIFDRVTERTLASIEAQLEKVTGSSGQEGFVGGYSDDDDKSLVLGIGDGPDSGLYSAMKYGVSGMARDIHDRRNGVRRYQQKKSGTPSVKSSDCGSRQMQGDPTTTGRQSPSRRPAAGKPPRWVERFLRIPRSHKHKFQKEEGCITSGTNCLGRVEKGKAAPMMMVPTPTTEMTMVEALDHPSRQDLRLRRKSSHRRLLSVVAAQEQQQEREAQAPRPRGIPPLQPLGFGGPGSVLKPKNTFGNLRDGCQGQWQAGEEEVEDWKTNG</sequence>
<feature type="compositionally biased region" description="Acidic residues" evidence="1">
    <location>
        <begin position="387"/>
        <end position="397"/>
    </location>
</feature>